<dbReference type="InterPro" id="IPR054437">
    <property type="entry name" value="PspA-assoc_dom"/>
</dbReference>
<reference evidence="3" key="1">
    <citation type="journal article" date="2019" name="Int. J. Syst. Evol. Microbiol.">
        <title>The Global Catalogue of Microorganisms (GCM) 10K type strain sequencing project: providing services to taxonomists for standard genome sequencing and annotation.</title>
        <authorList>
            <consortium name="The Broad Institute Genomics Platform"/>
            <consortium name="The Broad Institute Genome Sequencing Center for Infectious Disease"/>
            <person name="Wu L."/>
            <person name="Ma J."/>
        </authorList>
    </citation>
    <scope>NUCLEOTIDE SEQUENCE [LARGE SCALE GENOMIC DNA]</scope>
    <source>
        <strain evidence="3">JCM 17986</strain>
    </source>
</reference>
<evidence type="ECO:0000313" key="2">
    <source>
        <dbReference type="EMBL" id="GAA4954989.1"/>
    </source>
</evidence>
<name>A0ABP9GZK5_9ACTN</name>
<comment type="caution">
    <text evidence="2">The sequence shown here is derived from an EMBL/GenBank/DDBJ whole genome shotgun (WGS) entry which is preliminary data.</text>
</comment>
<feature type="domain" description="PspA-associated" evidence="1">
    <location>
        <begin position="1"/>
        <end position="92"/>
    </location>
</feature>
<gene>
    <name evidence="2" type="ORF">GCM10023205_16050</name>
</gene>
<sequence length="92" mass="9762">MIVRIMGEGQYEVADEQVAELNRYDDRIEAAIAADDESAFRDALAALLDAVRASGAAVPDDVIEPSQLILPRPGADVDEVRELLGDGGLIPG</sequence>
<organism evidence="2 3">
    <name type="scientific">Yinghuangia aomiensis</name>
    <dbReference type="NCBI Taxonomy" id="676205"/>
    <lineage>
        <taxon>Bacteria</taxon>
        <taxon>Bacillati</taxon>
        <taxon>Actinomycetota</taxon>
        <taxon>Actinomycetes</taxon>
        <taxon>Kitasatosporales</taxon>
        <taxon>Streptomycetaceae</taxon>
        <taxon>Yinghuangia</taxon>
    </lineage>
</organism>
<evidence type="ECO:0000259" key="1">
    <source>
        <dbReference type="Pfam" id="PF22743"/>
    </source>
</evidence>
<keyword evidence="3" id="KW-1185">Reference proteome</keyword>
<accession>A0ABP9GZK5</accession>
<protein>
    <recommendedName>
        <fullName evidence="1">PspA-associated domain-containing protein</fullName>
    </recommendedName>
</protein>
<dbReference type="Proteomes" id="UP001500466">
    <property type="component" value="Unassembled WGS sequence"/>
</dbReference>
<proteinExistence type="predicted"/>
<dbReference type="RefSeq" id="WP_345674598.1">
    <property type="nucleotide sequence ID" value="NZ_BAABHS010000004.1"/>
</dbReference>
<evidence type="ECO:0000313" key="3">
    <source>
        <dbReference type="Proteomes" id="UP001500466"/>
    </source>
</evidence>
<dbReference type="Pfam" id="PF22743">
    <property type="entry name" value="PspAA"/>
    <property type="match status" value="1"/>
</dbReference>
<dbReference type="EMBL" id="BAABHS010000004">
    <property type="protein sequence ID" value="GAA4954989.1"/>
    <property type="molecule type" value="Genomic_DNA"/>
</dbReference>